<dbReference type="AlphaFoldDB" id="A0A7M1LF40"/>
<keyword evidence="2" id="KW-1185">Reference proteome</keyword>
<organism evidence="1 2">
    <name type="scientific">Campylobacter corcagiensis</name>
    <dbReference type="NCBI Taxonomy" id="1448857"/>
    <lineage>
        <taxon>Bacteria</taxon>
        <taxon>Pseudomonadati</taxon>
        <taxon>Campylobacterota</taxon>
        <taxon>Epsilonproteobacteria</taxon>
        <taxon>Campylobacterales</taxon>
        <taxon>Campylobacteraceae</taxon>
        <taxon>Campylobacter</taxon>
    </lineage>
</organism>
<reference evidence="1 2" key="1">
    <citation type="submission" date="2020-10" db="EMBL/GenBank/DDBJ databases">
        <title>Campylobacter and Helicobacter PacBio genomes.</title>
        <authorList>
            <person name="Lane C."/>
        </authorList>
    </citation>
    <scope>NUCLEOTIDE SEQUENCE [LARGE SCALE GENOMIC DNA]</scope>
    <source>
        <strain evidence="1 2">2016D-0077</strain>
    </source>
</reference>
<protein>
    <submittedName>
        <fullName evidence="1">Uncharacterized protein</fullName>
    </submittedName>
</protein>
<evidence type="ECO:0000313" key="2">
    <source>
        <dbReference type="Proteomes" id="UP000594749"/>
    </source>
</evidence>
<dbReference type="RefSeq" id="WP_025803316.1">
    <property type="nucleotide sequence ID" value="NZ_CP053842.1"/>
</dbReference>
<evidence type="ECO:0000313" key="1">
    <source>
        <dbReference type="EMBL" id="QOQ86961.1"/>
    </source>
</evidence>
<name>A0A7M1LF40_9BACT</name>
<gene>
    <name evidence="1" type="ORF">IMC76_07035</name>
</gene>
<dbReference type="OrthoDB" id="5359049at2"/>
<accession>A0A7M1LF40</accession>
<proteinExistence type="predicted"/>
<dbReference type="Proteomes" id="UP000594749">
    <property type="component" value="Chromosome"/>
</dbReference>
<dbReference type="EMBL" id="CP063078">
    <property type="protein sequence ID" value="QOQ86961.1"/>
    <property type="molecule type" value="Genomic_DNA"/>
</dbReference>
<sequence length="74" mass="8614">MNQNEINDLMYEVSVLLEAVLYFAGVDKKYLRKAAEVYVEMIDEALDDKDLKGVDEVIEVVKFLKADHPEFFKK</sequence>